<dbReference type="Proteomes" id="UP000756346">
    <property type="component" value="Unassembled WGS sequence"/>
</dbReference>
<sequence>MSVQDNSRPARTAGTPGHVRDNSLLDQLADMDEQCIVEEAQILRTKDLQQDDLTTDAPALPQRSTLRASRFLDNLRLNSIKSATDSISTPHDVYLSSEEDASSSADDFSGEELELDEDEDDDLVETPGSTASSSVSVKSSTREVTARAVSVVFVGRPSIVELSPKSKTFSPPPSSHGPQIPMRSPSRASFAPRHSSLLTTKPSFLDTDPWGKDQFHHNSSSIPEDGQDSPATAKAPTAVLHRFQKSLSMVRKRSRANLKTPTAESPREGLGSLHTRNASSMTLGSFFTPGSPEEASPTDSDSTPATTPLTSTRTRSKTQAAPTTPASPAPARRGLLSSFKKQRRQSLKI</sequence>
<organism evidence="2 3">
    <name type="scientific">Microdochium trichocladiopsis</name>
    <dbReference type="NCBI Taxonomy" id="1682393"/>
    <lineage>
        <taxon>Eukaryota</taxon>
        <taxon>Fungi</taxon>
        <taxon>Dikarya</taxon>
        <taxon>Ascomycota</taxon>
        <taxon>Pezizomycotina</taxon>
        <taxon>Sordariomycetes</taxon>
        <taxon>Xylariomycetidae</taxon>
        <taxon>Xylariales</taxon>
        <taxon>Microdochiaceae</taxon>
        <taxon>Microdochium</taxon>
    </lineage>
</organism>
<protein>
    <submittedName>
        <fullName evidence="2">Uncharacterized protein</fullName>
    </submittedName>
</protein>
<feature type="compositionally biased region" description="Low complexity" evidence="1">
    <location>
        <begin position="295"/>
        <end position="313"/>
    </location>
</feature>
<feature type="compositionally biased region" description="Acidic residues" evidence="1">
    <location>
        <begin position="108"/>
        <end position="124"/>
    </location>
</feature>
<evidence type="ECO:0000313" key="2">
    <source>
        <dbReference type="EMBL" id="KAH7033105.1"/>
    </source>
</evidence>
<accession>A0A9P8Y6N1</accession>
<feature type="region of interest" description="Disordered" evidence="1">
    <location>
        <begin position="87"/>
        <end position="143"/>
    </location>
</feature>
<dbReference type="EMBL" id="JAGTJQ010000004">
    <property type="protein sequence ID" value="KAH7033105.1"/>
    <property type="molecule type" value="Genomic_DNA"/>
</dbReference>
<dbReference type="AlphaFoldDB" id="A0A9P8Y6N1"/>
<name>A0A9P8Y6N1_9PEZI</name>
<feature type="compositionally biased region" description="Polar residues" evidence="1">
    <location>
        <begin position="274"/>
        <end position="285"/>
    </location>
</feature>
<evidence type="ECO:0000256" key="1">
    <source>
        <dbReference type="SAM" id="MobiDB-lite"/>
    </source>
</evidence>
<dbReference type="OrthoDB" id="4838114at2759"/>
<keyword evidence="3" id="KW-1185">Reference proteome</keyword>
<feature type="compositionally biased region" description="Low complexity" evidence="1">
    <location>
        <begin position="129"/>
        <end position="139"/>
    </location>
</feature>
<feature type="compositionally biased region" description="Low complexity" evidence="1">
    <location>
        <begin position="320"/>
        <end position="331"/>
    </location>
</feature>
<comment type="caution">
    <text evidence="2">The sequence shown here is derived from an EMBL/GenBank/DDBJ whole genome shotgun (WGS) entry which is preliminary data.</text>
</comment>
<reference evidence="2" key="1">
    <citation type="journal article" date="2021" name="Nat. Commun.">
        <title>Genetic determinants of endophytism in the Arabidopsis root mycobiome.</title>
        <authorList>
            <person name="Mesny F."/>
            <person name="Miyauchi S."/>
            <person name="Thiergart T."/>
            <person name="Pickel B."/>
            <person name="Atanasova L."/>
            <person name="Karlsson M."/>
            <person name="Huettel B."/>
            <person name="Barry K.W."/>
            <person name="Haridas S."/>
            <person name="Chen C."/>
            <person name="Bauer D."/>
            <person name="Andreopoulos W."/>
            <person name="Pangilinan J."/>
            <person name="LaButti K."/>
            <person name="Riley R."/>
            <person name="Lipzen A."/>
            <person name="Clum A."/>
            <person name="Drula E."/>
            <person name="Henrissat B."/>
            <person name="Kohler A."/>
            <person name="Grigoriev I.V."/>
            <person name="Martin F.M."/>
            <person name="Hacquard S."/>
        </authorList>
    </citation>
    <scope>NUCLEOTIDE SEQUENCE</scope>
    <source>
        <strain evidence="2">MPI-CAGE-CH-0230</strain>
    </source>
</reference>
<dbReference type="RefSeq" id="XP_046013937.1">
    <property type="nucleotide sequence ID" value="XM_046158548.1"/>
</dbReference>
<feature type="region of interest" description="Disordered" evidence="1">
    <location>
        <begin position="162"/>
        <end position="349"/>
    </location>
</feature>
<dbReference type="GeneID" id="70188094"/>
<proteinExistence type="predicted"/>
<gene>
    <name evidence="2" type="ORF">B0I36DRAFT_361820</name>
</gene>
<feature type="region of interest" description="Disordered" evidence="1">
    <location>
        <begin position="1"/>
        <end position="26"/>
    </location>
</feature>
<evidence type="ECO:0000313" key="3">
    <source>
        <dbReference type="Proteomes" id="UP000756346"/>
    </source>
</evidence>
<feature type="compositionally biased region" description="Basic residues" evidence="1">
    <location>
        <begin position="340"/>
        <end position="349"/>
    </location>
</feature>